<dbReference type="PROSITE" id="PS50090">
    <property type="entry name" value="MYB_LIKE"/>
    <property type="match status" value="2"/>
</dbReference>
<evidence type="ECO:0000256" key="4">
    <source>
        <dbReference type="ARBA" id="ARBA00023125"/>
    </source>
</evidence>
<evidence type="ECO:0000313" key="10">
    <source>
        <dbReference type="EMBL" id="KAL3639457.1"/>
    </source>
</evidence>
<sequence>MEIDSQSAKAHDDGGAAAGVDRVVNGSRRANKRSLDRVKGPWSPGEDALLIQFVSNFGARDWSLIARGIPGRSGKSCRLRWCNQLDPSVERKPFTEEEDRIILQAHTIHGNKWASIARLLPGRTDNAIKNHWNSALRRKGTGLRKSLSGPSHLMEETSVEKSKASSEETPSFGNTNSVKSNEIKDVTSSEQIDNKCHEEEKSIVQPVASVSAFTVYNQTDGSGSACMSPKPASFQIPVIQASNSDVGSCKLLEEMYNDVLVPYRCGYGCCESMWQVDSLLGPEFIDYNEHLPFTSHDLAALAADISNVAWSKSGLESGSLKAMENCSSRQMRQYEDSGESELLGNY</sequence>
<dbReference type="InterPro" id="IPR050560">
    <property type="entry name" value="MYB_TF"/>
</dbReference>
<keyword evidence="6" id="KW-0539">Nucleus</keyword>
<dbReference type="AlphaFoldDB" id="A0ABD3DCP3"/>
<keyword evidence="4" id="KW-0238">DNA-binding</keyword>
<dbReference type="FunFam" id="1.10.10.60:FF:000060">
    <property type="entry name" value="MYB transcription factor"/>
    <property type="match status" value="1"/>
</dbReference>
<evidence type="ECO:0000313" key="11">
    <source>
        <dbReference type="Proteomes" id="UP001632038"/>
    </source>
</evidence>
<dbReference type="EMBL" id="JAVIJP010000018">
    <property type="protein sequence ID" value="KAL3639457.1"/>
    <property type="molecule type" value="Genomic_DNA"/>
</dbReference>
<dbReference type="GO" id="GO:0005634">
    <property type="term" value="C:nucleus"/>
    <property type="evidence" value="ECO:0007669"/>
    <property type="project" value="UniProtKB-SubCell"/>
</dbReference>
<dbReference type="InterPro" id="IPR009057">
    <property type="entry name" value="Homeodomain-like_sf"/>
</dbReference>
<protein>
    <submittedName>
        <fullName evidence="10">Uncharacterized protein</fullName>
    </submittedName>
</protein>
<evidence type="ECO:0000256" key="3">
    <source>
        <dbReference type="ARBA" id="ARBA00023015"/>
    </source>
</evidence>
<feature type="compositionally biased region" description="Polar residues" evidence="7">
    <location>
        <begin position="167"/>
        <end position="180"/>
    </location>
</feature>
<comment type="caution">
    <text evidence="10">The sequence shown here is derived from an EMBL/GenBank/DDBJ whole genome shotgun (WGS) entry which is preliminary data.</text>
</comment>
<feature type="region of interest" description="Disordered" evidence="7">
    <location>
        <begin position="139"/>
        <end position="192"/>
    </location>
</feature>
<feature type="domain" description="HTH myb-type" evidence="9">
    <location>
        <begin position="86"/>
        <end position="140"/>
    </location>
</feature>
<proteinExistence type="predicted"/>
<keyword evidence="2" id="KW-0677">Repeat</keyword>
<feature type="domain" description="Myb-like" evidence="8">
    <location>
        <begin position="86"/>
        <end position="136"/>
    </location>
</feature>
<dbReference type="GO" id="GO:0003677">
    <property type="term" value="F:DNA binding"/>
    <property type="evidence" value="ECO:0007669"/>
    <property type="project" value="UniProtKB-KW"/>
</dbReference>
<feature type="region of interest" description="Disordered" evidence="7">
    <location>
        <begin position="1"/>
        <end position="25"/>
    </location>
</feature>
<accession>A0ABD3DCP3</accession>
<evidence type="ECO:0000256" key="6">
    <source>
        <dbReference type="ARBA" id="ARBA00023242"/>
    </source>
</evidence>
<dbReference type="PANTHER" id="PTHR45614">
    <property type="entry name" value="MYB PROTEIN-RELATED"/>
    <property type="match status" value="1"/>
</dbReference>
<feature type="compositionally biased region" description="Basic and acidic residues" evidence="7">
    <location>
        <begin position="153"/>
        <end position="166"/>
    </location>
</feature>
<reference evidence="11" key="1">
    <citation type="journal article" date="2024" name="IScience">
        <title>Strigolactones Initiate the Formation of Haustorium-like Structures in Castilleja.</title>
        <authorList>
            <person name="Buerger M."/>
            <person name="Peterson D."/>
            <person name="Chory J."/>
        </authorList>
    </citation>
    <scope>NUCLEOTIDE SEQUENCE [LARGE SCALE GENOMIC DNA]</scope>
</reference>
<dbReference type="Gene3D" id="1.10.10.60">
    <property type="entry name" value="Homeodomain-like"/>
    <property type="match status" value="2"/>
</dbReference>
<dbReference type="CDD" id="cd00167">
    <property type="entry name" value="SANT"/>
    <property type="match status" value="2"/>
</dbReference>
<keyword evidence="11" id="KW-1185">Reference proteome</keyword>
<evidence type="ECO:0000256" key="5">
    <source>
        <dbReference type="ARBA" id="ARBA00023163"/>
    </source>
</evidence>
<gene>
    <name evidence="10" type="ORF">CASFOL_017364</name>
</gene>
<evidence type="ECO:0000256" key="7">
    <source>
        <dbReference type="SAM" id="MobiDB-lite"/>
    </source>
</evidence>
<keyword evidence="5" id="KW-0804">Transcription</keyword>
<dbReference type="Proteomes" id="UP001632038">
    <property type="component" value="Unassembled WGS sequence"/>
</dbReference>
<evidence type="ECO:0000259" key="8">
    <source>
        <dbReference type="PROSITE" id="PS50090"/>
    </source>
</evidence>
<dbReference type="SUPFAM" id="SSF46689">
    <property type="entry name" value="Homeodomain-like"/>
    <property type="match status" value="1"/>
</dbReference>
<evidence type="ECO:0000259" key="9">
    <source>
        <dbReference type="PROSITE" id="PS51294"/>
    </source>
</evidence>
<dbReference type="PROSITE" id="PS51294">
    <property type="entry name" value="HTH_MYB"/>
    <property type="match status" value="2"/>
</dbReference>
<organism evidence="10 11">
    <name type="scientific">Castilleja foliolosa</name>
    <dbReference type="NCBI Taxonomy" id="1961234"/>
    <lineage>
        <taxon>Eukaryota</taxon>
        <taxon>Viridiplantae</taxon>
        <taxon>Streptophyta</taxon>
        <taxon>Embryophyta</taxon>
        <taxon>Tracheophyta</taxon>
        <taxon>Spermatophyta</taxon>
        <taxon>Magnoliopsida</taxon>
        <taxon>eudicotyledons</taxon>
        <taxon>Gunneridae</taxon>
        <taxon>Pentapetalae</taxon>
        <taxon>asterids</taxon>
        <taxon>lamiids</taxon>
        <taxon>Lamiales</taxon>
        <taxon>Orobanchaceae</taxon>
        <taxon>Pedicularideae</taxon>
        <taxon>Castillejinae</taxon>
        <taxon>Castilleja</taxon>
    </lineage>
</organism>
<feature type="compositionally biased region" description="Basic and acidic residues" evidence="7">
    <location>
        <begin position="181"/>
        <end position="192"/>
    </location>
</feature>
<dbReference type="InterPro" id="IPR017930">
    <property type="entry name" value="Myb_dom"/>
</dbReference>
<dbReference type="PANTHER" id="PTHR45614:SF300">
    <property type="entry name" value="MYB TRANSCRIPTION FACTOR"/>
    <property type="match status" value="1"/>
</dbReference>
<feature type="domain" description="Myb-like" evidence="8">
    <location>
        <begin position="34"/>
        <end position="85"/>
    </location>
</feature>
<name>A0ABD3DCP3_9LAMI</name>
<dbReference type="SMART" id="SM00717">
    <property type="entry name" value="SANT"/>
    <property type="match status" value="2"/>
</dbReference>
<keyword evidence="3" id="KW-0805">Transcription regulation</keyword>
<dbReference type="Pfam" id="PF00249">
    <property type="entry name" value="Myb_DNA-binding"/>
    <property type="match status" value="2"/>
</dbReference>
<dbReference type="InterPro" id="IPR001005">
    <property type="entry name" value="SANT/Myb"/>
</dbReference>
<feature type="domain" description="HTH myb-type" evidence="9">
    <location>
        <begin position="36"/>
        <end position="85"/>
    </location>
</feature>
<evidence type="ECO:0000256" key="1">
    <source>
        <dbReference type="ARBA" id="ARBA00004123"/>
    </source>
</evidence>
<evidence type="ECO:0000256" key="2">
    <source>
        <dbReference type="ARBA" id="ARBA00022737"/>
    </source>
</evidence>
<comment type="subcellular location">
    <subcellularLocation>
        <location evidence="1">Nucleus</location>
    </subcellularLocation>
</comment>